<dbReference type="RefSeq" id="XP_007416974.1">
    <property type="nucleotide sequence ID" value="XM_007416912.1"/>
</dbReference>
<dbReference type="HOGENOM" id="CLU_1461635_0_0_1"/>
<evidence type="ECO:0000313" key="1">
    <source>
        <dbReference type="EMBL" id="EGF99766.1"/>
    </source>
</evidence>
<dbReference type="VEuPathDB" id="FungiDB:MELLADRAFT_68344"/>
<dbReference type="AlphaFoldDB" id="F4S6G2"/>
<dbReference type="Proteomes" id="UP000001072">
    <property type="component" value="Unassembled WGS sequence"/>
</dbReference>
<evidence type="ECO:0000313" key="2">
    <source>
        <dbReference type="Proteomes" id="UP000001072"/>
    </source>
</evidence>
<sequence>MAQSTLSVDECFSSPRSFETQSVRLTVRVKTPGESLNIVQLKAIVDKGSRSLNDTTHITLIATESNGNGIHLSSILFVYTPTSLKTYIKRPRSISSSPAIGWLQLRLSWDINLEGLIDYFVRVMNLDKDSVSKESLYHDVILRNYSPQTLNTQINSNHKGYIGPQVMFRLWDASGREWKYPTSFG</sequence>
<accession>F4S6G2</accession>
<gene>
    <name evidence="1" type="ORF">MELLADRAFT_68344</name>
</gene>
<organism evidence="2">
    <name type="scientific">Melampsora larici-populina (strain 98AG31 / pathotype 3-4-7)</name>
    <name type="common">Poplar leaf rust fungus</name>
    <dbReference type="NCBI Taxonomy" id="747676"/>
    <lineage>
        <taxon>Eukaryota</taxon>
        <taxon>Fungi</taxon>
        <taxon>Dikarya</taxon>
        <taxon>Basidiomycota</taxon>
        <taxon>Pucciniomycotina</taxon>
        <taxon>Pucciniomycetes</taxon>
        <taxon>Pucciniales</taxon>
        <taxon>Melampsoraceae</taxon>
        <taxon>Melampsora</taxon>
    </lineage>
</organism>
<dbReference type="GeneID" id="18931016"/>
<name>F4S6G2_MELLP</name>
<keyword evidence="2" id="KW-1185">Reference proteome</keyword>
<dbReference type="InParanoid" id="F4S6G2"/>
<dbReference type="KEGG" id="mlr:MELLADRAFT_68344"/>
<reference evidence="2" key="1">
    <citation type="journal article" date="2011" name="Proc. Natl. Acad. Sci. U.S.A.">
        <title>Obligate biotrophy features unraveled by the genomic analysis of rust fungi.</title>
        <authorList>
            <person name="Duplessis S."/>
            <person name="Cuomo C.A."/>
            <person name="Lin Y.-C."/>
            <person name="Aerts A."/>
            <person name="Tisserant E."/>
            <person name="Veneault-Fourrey C."/>
            <person name="Joly D.L."/>
            <person name="Hacquard S."/>
            <person name="Amselem J."/>
            <person name="Cantarel B.L."/>
            <person name="Chiu R."/>
            <person name="Coutinho P.M."/>
            <person name="Feau N."/>
            <person name="Field M."/>
            <person name="Frey P."/>
            <person name="Gelhaye E."/>
            <person name="Goldberg J."/>
            <person name="Grabherr M.G."/>
            <person name="Kodira C.D."/>
            <person name="Kohler A."/>
            <person name="Kuees U."/>
            <person name="Lindquist E.A."/>
            <person name="Lucas S.M."/>
            <person name="Mago R."/>
            <person name="Mauceli E."/>
            <person name="Morin E."/>
            <person name="Murat C."/>
            <person name="Pangilinan J.L."/>
            <person name="Park R."/>
            <person name="Pearson M."/>
            <person name="Quesneville H."/>
            <person name="Rouhier N."/>
            <person name="Sakthikumar S."/>
            <person name="Salamov A.A."/>
            <person name="Schmutz J."/>
            <person name="Selles B."/>
            <person name="Shapiro H."/>
            <person name="Tanguay P."/>
            <person name="Tuskan G.A."/>
            <person name="Henrissat B."/>
            <person name="Van de Peer Y."/>
            <person name="Rouze P."/>
            <person name="Ellis J.G."/>
            <person name="Dodds P.N."/>
            <person name="Schein J.E."/>
            <person name="Zhong S."/>
            <person name="Hamelin R.C."/>
            <person name="Grigoriev I.V."/>
            <person name="Szabo L.J."/>
            <person name="Martin F."/>
        </authorList>
    </citation>
    <scope>NUCLEOTIDE SEQUENCE [LARGE SCALE GENOMIC DNA]</scope>
    <source>
        <strain evidence="2">98AG31 / pathotype 3-4-7</strain>
    </source>
</reference>
<proteinExistence type="predicted"/>
<protein>
    <submittedName>
        <fullName evidence="1">Uncharacterized protein</fullName>
    </submittedName>
</protein>
<dbReference type="EMBL" id="GL883155">
    <property type="protein sequence ID" value="EGF99766.1"/>
    <property type="molecule type" value="Genomic_DNA"/>
</dbReference>